<feature type="transmembrane region" description="Helical" evidence="1">
    <location>
        <begin position="57"/>
        <end position="78"/>
    </location>
</feature>
<keyword evidence="3" id="KW-1185">Reference proteome</keyword>
<dbReference type="Proteomes" id="UP001500403">
    <property type="component" value="Unassembled WGS sequence"/>
</dbReference>
<comment type="caution">
    <text evidence="2">The sequence shown here is derived from an EMBL/GenBank/DDBJ whole genome shotgun (WGS) entry which is preliminary data.</text>
</comment>
<keyword evidence="1" id="KW-0812">Transmembrane</keyword>
<feature type="transmembrane region" description="Helical" evidence="1">
    <location>
        <begin position="6"/>
        <end position="36"/>
    </location>
</feature>
<evidence type="ECO:0000313" key="2">
    <source>
        <dbReference type="EMBL" id="GAA2956906.1"/>
    </source>
</evidence>
<gene>
    <name evidence="2" type="ORF">GCM10010446_47530</name>
</gene>
<reference evidence="2 3" key="1">
    <citation type="journal article" date="2019" name="Int. J. Syst. Evol. Microbiol.">
        <title>The Global Catalogue of Microorganisms (GCM) 10K type strain sequencing project: providing services to taxonomists for standard genome sequencing and annotation.</title>
        <authorList>
            <consortium name="The Broad Institute Genomics Platform"/>
            <consortium name="The Broad Institute Genome Sequencing Center for Infectious Disease"/>
            <person name="Wu L."/>
            <person name="Ma J."/>
        </authorList>
    </citation>
    <scope>NUCLEOTIDE SEQUENCE [LARGE SCALE GENOMIC DNA]</scope>
    <source>
        <strain evidence="2 3">JCM 9088</strain>
    </source>
</reference>
<evidence type="ECO:0000313" key="3">
    <source>
        <dbReference type="Proteomes" id="UP001500403"/>
    </source>
</evidence>
<protein>
    <submittedName>
        <fullName evidence="2">DUF1772 domain-containing protein</fullName>
    </submittedName>
</protein>
<proteinExistence type="predicted"/>
<name>A0ABN3XHU2_9ACTN</name>
<accession>A0ABN3XHU2</accession>
<dbReference type="EMBL" id="BAAAUD010000047">
    <property type="protein sequence ID" value="GAA2956906.1"/>
    <property type="molecule type" value="Genomic_DNA"/>
</dbReference>
<evidence type="ECO:0000256" key="1">
    <source>
        <dbReference type="SAM" id="Phobius"/>
    </source>
</evidence>
<dbReference type="Pfam" id="PF08592">
    <property type="entry name" value="Anthrone_oxy"/>
    <property type="match status" value="1"/>
</dbReference>
<dbReference type="InterPro" id="IPR013901">
    <property type="entry name" value="Anthrone_oxy"/>
</dbReference>
<organism evidence="2 3">
    <name type="scientific">Streptomyces enissocaesilis</name>
    <dbReference type="NCBI Taxonomy" id="332589"/>
    <lineage>
        <taxon>Bacteria</taxon>
        <taxon>Bacillati</taxon>
        <taxon>Actinomycetota</taxon>
        <taxon>Actinomycetes</taxon>
        <taxon>Kitasatosporales</taxon>
        <taxon>Streptomycetaceae</taxon>
        <taxon>Streptomyces</taxon>
        <taxon>Streptomyces rochei group</taxon>
    </lineage>
</organism>
<sequence>MMCVMATLLIALAVVATGVYAGFMLIFLTGIMPALGRLTDEQFVAAMRRINEDVPRGVFVSVMLASVAFPTAALAVPGEDGRSAAQWALLAAGLGFVILNHLITIAGNIPLNNALAASERTGTADREARAAFETRWNRLHLVRTLLVTAGFALVVSASLA</sequence>
<feature type="transmembrane region" description="Helical" evidence="1">
    <location>
        <begin position="141"/>
        <end position="159"/>
    </location>
</feature>
<keyword evidence="1" id="KW-0472">Membrane</keyword>
<keyword evidence="1" id="KW-1133">Transmembrane helix</keyword>
<feature type="transmembrane region" description="Helical" evidence="1">
    <location>
        <begin position="84"/>
        <end position="103"/>
    </location>
</feature>